<dbReference type="PIRSF" id="PIRSF000729">
    <property type="entry name" value="GK"/>
    <property type="match status" value="1"/>
</dbReference>
<name>A0A940P7F2_9ENTE</name>
<feature type="binding site" evidence="8">
    <location>
        <begin position="177"/>
        <end position="178"/>
    </location>
    <ligand>
        <name>ATP</name>
        <dbReference type="ChEBI" id="CHEBI:30616"/>
    </ligand>
</feature>
<evidence type="ECO:0000256" key="8">
    <source>
        <dbReference type="HAMAP-Rule" id="MF_00456"/>
    </source>
</evidence>
<evidence type="ECO:0000256" key="4">
    <source>
        <dbReference type="ARBA" id="ARBA00022679"/>
    </source>
</evidence>
<gene>
    <name evidence="8 10" type="primary">proB</name>
    <name evidence="10" type="ORF">I6N95_18725</name>
</gene>
<dbReference type="InterPro" id="IPR019797">
    <property type="entry name" value="Glutamate_5-kinase_CS"/>
</dbReference>
<reference evidence="10" key="1">
    <citation type="submission" date="2020-12" db="EMBL/GenBank/DDBJ databases">
        <title>Vagococcus allomyrinae sp. nov. and Enterococcus lavae sp. nov., isolated from the larvae of Allomyrina dichotoma.</title>
        <authorList>
            <person name="Lee S.D."/>
        </authorList>
    </citation>
    <scope>NUCLEOTIDE SEQUENCE</scope>
    <source>
        <strain evidence="10">BWB3-3</strain>
    </source>
</reference>
<dbReference type="InterPro" id="IPR011529">
    <property type="entry name" value="Glu_5kinase"/>
</dbReference>
<dbReference type="RefSeq" id="WP_209530869.1">
    <property type="nucleotide sequence ID" value="NZ_JAEEGA010000014.1"/>
</dbReference>
<dbReference type="InterPro" id="IPR001057">
    <property type="entry name" value="Glu/AcGlu_kinase"/>
</dbReference>
<accession>A0A940P7F2</accession>
<evidence type="ECO:0000256" key="6">
    <source>
        <dbReference type="ARBA" id="ARBA00022777"/>
    </source>
</evidence>
<evidence type="ECO:0000256" key="3">
    <source>
        <dbReference type="ARBA" id="ARBA00022650"/>
    </source>
</evidence>
<sequence length="275" mass="30290">MRDKLNEAKRIVIKVGTSTLMYPNGKPNLQAVDELAFTLSDLVNQGKEVIFVSSGAIGIGLNQLNMNRRPSSIPEQQAVAAIGQSELMTIYNRRFRTYNQQIGQVLLTRDVVDYPESRQNVINTLEQLINMQVVPIINENDSVSVDELDHLTKFGDNDFLSAIVAQLINADLLIMLSDIDGFYSANPTTDPTAVLYQQIHQLDQRLFDQAGGNGSGSQFGTGGMLSKLNAAQLVLANNQKMILANGKHPKIIFDLLEGRNIGTLFSKNQLEGAKK</sequence>
<comment type="subcellular location">
    <subcellularLocation>
        <location evidence="8">Cytoplasm</location>
    </subcellularLocation>
</comment>
<dbReference type="AlphaFoldDB" id="A0A940P7F2"/>
<keyword evidence="1 8" id="KW-0963">Cytoplasm</keyword>
<keyword evidence="4 8" id="KW-0808">Transferase</keyword>
<dbReference type="GO" id="GO:0004349">
    <property type="term" value="F:glutamate 5-kinase activity"/>
    <property type="evidence" value="ECO:0007669"/>
    <property type="project" value="UniProtKB-UniRule"/>
</dbReference>
<dbReference type="GO" id="GO:0055129">
    <property type="term" value="P:L-proline biosynthetic process"/>
    <property type="evidence" value="ECO:0007669"/>
    <property type="project" value="UniProtKB-UniRule"/>
</dbReference>
<comment type="pathway">
    <text evidence="8">Amino-acid biosynthesis; L-proline biosynthesis; L-glutamate 5-semialdehyde from L-glutamate: step 1/2.</text>
</comment>
<feature type="binding site" evidence="8">
    <location>
        <position position="157"/>
    </location>
    <ligand>
        <name>substrate</name>
    </ligand>
</feature>
<dbReference type="GO" id="GO:0005829">
    <property type="term" value="C:cytosol"/>
    <property type="evidence" value="ECO:0007669"/>
    <property type="project" value="TreeGrafter"/>
</dbReference>
<dbReference type="InterPro" id="IPR041739">
    <property type="entry name" value="G5K_ProB"/>
</dbReference>
<keyword evidence="3 8" id="KW-0641">Proline biosynthesis</keyword>
<feature type="binding site" evidence="8">
    <location>
        <begin position="221"/>
        <end position="227"/>
    </location>
    <ligand>
        <name>ATP</name>
        <dbReference type="ChEBI" id="CHEBI:30616"/>
    </ligand>
</feature>
<evidence type="ECO:0000313" key="11">
    <source>
        <dbReference type="Proteomes" id="UP000674938"/>
    </source>
</evidence>
<dbReference type="PANTHER" id="PTHR43654">
    <property type="entry name" value="GLUTAMATE 5-KINASE"/>
    <property type="match status" value="1"/>
</dbReference>
<evidence type="ECO:0000256" key="5">
    <source>
        <dbReference type="ARBA" id="ARBA00022741"/>
    </source>
</evidence>
<dbReference type="FunFam" id="3.40.1160.10:FF:000018">
    <property type="entry name" value="Glutamate 5-kinase"/>
    <property type="match status" value="1"/>
</dbReference>
<dbReference type="GO" id="GO:0005524">
    <property type="term" value="F:ATP binding"/>
    <property type="evidence" value="ECO:0007669"/>
    <property type="project" value="UniProtKB-KW"/>
</dbReference>
<dbReference type="PRINTS" id="PR00474">
    <property type="entry name" value="GLU5KINASE"/>
</dbReference>
<feature type="domain" description="Aspartate/glutamate/uridylate kinase" evidence="9">
    <location>
        <begin position="9"/>
        <end position="245"/>
    </location>
</feature>
<proteinExistence type="inferred from homology"/>
<dbReference type="Proteomes" id="UP000674938">
    <property type="component" value="Unassembled WGS sequence"/>
</dbReference>
<dbReference type="EMBL" id="JAEEGA010000014">
    <property type="protein sequence ID" value="MBP1043054.1"/>
    <property type="molecule type" value="Genomic_DNA"/>
</dbReference>
<feature type="binding site" evidence="8">
    <location>
        <position position="14"/>
    </location>
    <ligand>
        <name>ATP</name>
        <dbReference type="ChEBI" id="CHEBI:30616"/>
    </ligand>
</feature>
<dbReference type="InterPro" id="IPR001048">
    <property type="entry name" value="Asp/Glu/Uridylate_kinase"/>
</dbReference>
<dbReference type="CDD" id="cd04242">
    <property type="entry name" value="AAK_G5K_ProB"/>
    <property type="match status" value="1"/>
</dbReference>
<protein>
    <recommendedName>
        <fullName evidence="8">Glutamate 5-kinase</fullName>
        <ecNumber evidence="8">2.7.2.11</ecNumber>
    </recommendedName>
    <alternativeName>
        <fullName evidence="8">Gamma-glutamyl kinase</fullName>
        <shortName evidence="8">GK</shortName>
    </alternativeName>
</protein>
<evidence type="ECO:0000313" key="10">
    <source>
        <dbReference type="EMBL" id="MBP1043054.1"/>
    </source>
</evidence>
<dbReference type="EC" id="2.7.2.11" evidence="8"/>
<keyword evidence="11" id="KW-1185">Reference proteome</keyword>
<evidence type="ECO:0000256" key="1">
    <source>
        <dbReference type="ARBA" id="ARBA00022490"/>
    </source>
</evidence>
<dbReference type="HAMAP" id="MF_00456">
    <property type="entry name" value="ProB"/>
    <property type="match status" value="1"/>
</dbReference>
<dbReference type="SUPFAM" id="SSF53633">
    <property type="entry name" value="Carbamate kinase-like"/>
    <property type="match status" value="1"/>
</dbReference>
<evidence type="ECO:0000256" key="2">
    <source>
        <dbReference type="ARBA" id="ARBA00022605"/>
    </source>
</evidence>
<evidence type="ECO:0000259" key="9">
    <source>
        <dbReference type="Pfam" id="PF00696"/>
    </source>
</evidence>
<dbReference type="Gene3D" id="3.40.1160.10">
    <property type="entry name" value="Acetylglutamate kinase-like"/>
    <property type="match status" value="1"/>
</dbReference>
<comment type="function">
    <text evidence="8">Catalyzes the transfer of a phosphate group to glutamate to form L-glutamate 5-phosphate.</text>
</comment>
<keyword evidence="6 8" id="KW-0418">Kinase</keyword>
<dbReference type="InterPro" id="IPR005715">
    <property type="entry name" value="Glu_5kinase/COase_Synthase"/>
</dbReference>
<feature type="binding site" evidence="8">
    <location>
        <position position="141"/>
    </location>
    <ligand>
        <name>substrate</name>
    </ligand>
</feature>
<feature type="binding site" evidence="8">
    <location>
        <position position="54"/>
    </location>
    <ligand>
        <name>substrate</name>
    </ligand>
</feature>
<comment type="caution">
    <text evidence="10">The sequence shown here is derived from an EMBL/GenBank/DDBJ whole genome shotgun (WGS) entry which is preliminary data.</text>
</comment>
<organism evidence="10 11">
    <name type="scientific">Vagococcus allomyrinae</name>
    <dbReference type="NCBI Taxonomy" id="2794353"/>
    <lineage>
        <taxon>Bacteria</taxon>
        <taxon>Bacillati</taxon>
        <taxon>Bacillota</taxon>
        <taxon>Bacilli</taxon>
        <taxon>Lactobacillales</taxon>
        <taxon>Enterococcaceae</taxon>
        <taxon>Vagococcus</taxon>
    </lineage>
</organism>
<evidence type="ECO:0000256" key="7">
    <source>
        <dbReference type="ARBA" id="ARBA00022840"/>
    </source>
</evidence>
<comment type="catalytic activity">
    <reaction evidence="8">
        <text>L-glutamate + ATP = L-glutamyl 5-phosphate + ADP</text>
        <dbReference type="Rhea" id="RHEA:14877"/>
        <dbReference type="ChEBI" id="CHEBI:29985"/>
        <dbReference type="ChEBI" id="CHEBI:30616"/>
        <dbReference type="ChEBI" id="CHEBI:58274"/>
        <dbReference type="ChEBI" id="CHEBI:456216"/>
        <dbReference type="EC" id="2.7.2.11"/>
    </reaction>
</comment>
<keyword evidence="2 8" id="KW-0028">Amino-acid biosynthesis</keyword>
<dbReference type="InterPro" id="IPR036393">
    <property type="entry name" value="AceGlu_kinase-like_sf"/>
</dbReference>
<dbReference type="PROSITE" id="PS00902">
    <property type="entry name" value="GLUTAMATE_5_KINASE"/>
    <property type="match status" value="1"/>
</dbReference>
<keyword evidence="5 8" id="KW-0547">Nucleotide-binding</keyword>
<dbReference type="Pfam" id="PF00696">
    <property type="entry name" value="AA_kinase"/>
    <property type="match status" value="1"/>
</dbReference>
<dbReference type="PANTHER" id="PTHR43654:SF1">
    <property type="entry name" value="ISOPENTENYL PHOSPHATE KINASE"/>
    <property type="match status" value="1"/>
</dbReference>
<keyword evidence="7 8" id="KW-0067">ATP-binding</keyword>
<dbReference type="NCBIfam" id="TIGR01027">
    <property type="entry name" value="proB"/>
    <property type="match status" value="1"/>
</dbReference>
<comment type="similarity">
    <text evidence="8">Belongs to the glutamate 5-kinase family.</text>
</comment>